<evidence type="ECO:0000259" key="6">
    <source>
        <dbReference type="PROSITE" id="PS50011"/>
    </source>
</evidence>
<sequence length="294" mass="33991">MEEETSSLEIQTSLPSSKNLGKCVALKISKYTTEEEKLSVDRELKILEYFADIPQNVIIGMHAHDTVTEEYYYSYKSNEIYSEKYIILELGGVDLLKFYNEQPKRGDQLDLVTKIAKGAAKALSQFNEHAIHLDVKPTNFLVHSQNEDEIVFKLIDFNTSFLIEDMKKENIININLARKFKPPEIRENFKLSEKIDPWQFGIMIYELLYKRDGVIKTPTYSPLTKSPLSSFKYPSPSPKYSHKSPSIQGSTSEIIETYSASIFNYDYFDSQLNNYRMDKSKNSLVDRVIKVILN</sequence>
<keyword evidence="1" id="KW-0723">Serine/threonine-protein kinase</keyword>
<keyword evidence="5" id="KW-0067">ATP-binding</keyword>
<comment type="caution">
    <text evidence="7">The sequence shown here is derived from an EMBL/GenBank/DDBJ whole genome shotgun (WGS) entry which is preliminary data.</text>
</comment>
<keyword evidence="2" id="KW-0808">Transferase</keyword>
<evidence type="ECO:0000256" key="1">
    <source>
        <dbReference type="ARBA" id="ARBA00022527"/>
    </source>
</evidence>
<evidence type="ECO:0000256" key="2">
    <source>
        <dbReference type="ARBA" id="ARBA00022679"/>
    </source>
</evidence>
<keyword evidence="4" id="KW-0418">Kinase</keyword>
<evidence type="ECO:0000256" key="3">
    <source>
        <dbReference type="ARBA" id="ARBA00022741"/>
    </source>
</evidence>
<reference evidence="7 8" key="1">
    <citation type="submission" date="2020-08" db="EMBL/GenBank/DDBJ databases">
        <authorList>
            <person name="Koutsovoulos G."/>
            <person name="Danchin GJ E."/>
        </authorList>
    </citation>
    <scope>NUCLEOTIDE SEQUENCE [LARGE SCALE GENOMIC DNA]</scope>
</reference>
<gene>
    <name evidence="7" type="ORF">MENT_LOCUS48119</name>
</gene>
<dbReference type="Pfam" id="PF00069">
    <property type="entry name" value="Pkinase"/>
    <property type="match status" value="1"/>
</dbReference>
<dbReference type="InterPro" id="IPR011009">
    <property type="entry name" value="Kinase-like_dom_sf"/>
</dbReference>
<dbReference type="SMART" id="SM00220">
    <property type="entry name" value="S_TKc"/>
    <property type="match status" value="1"/>
</dbReference>
<name>A0A6V7X782_MELEN</name>
<dbReference type="Proteomes" id="UP000580250">
    <property type="component" value="Unassembled WGS sequence"/>
</dbReference>
<accession>A0A6V7X782</accession>
<dbReference type="Gene3D" id="1.10.510.10">
    <property type="entry name" value="Transferase(Phosphotransferase) domain 1"/>
    <property type="match status" value="1"/>
</dbReference>
<evidence type="ECO:0000256" key="5">
    <source>
        <dbReference type="ARBA" id="ARBA00022840"/>
    </source>
</evidence>
<evidence type="ECO:0000256" key="4">
    <source>
        <dbReference type="ARBA" id="ARBA00022777"/>
    </source>
</evidence>
<evidence type="ECO:0000313" key="7">
    <source>
        <dbReference type="EMBL" id="CAD2195055.1"/>
    </source>
</evidence>
<dbReference type="OrthoDB" id="20524at2759"/>
<dbReference type="PROSITE" id="PS50011">
    <property type="entry name" value="PROTEIN_KINASE_DOM"/>
    <property type="match status" value="1"/>
</dbReference>
<dbReference type="InterPro" id="IPR000719">
    <property type="entry name" value="Prot_kinase_dom"/>
</dbReference>
<keyword evidence="3" id="KW-0547">Nucleotide-binding</keyword>
<evidence type="ECO:0000313" key="8">
    <source>
        <dbReference type="Proteomes" id="UP000580250"/>
    </source>
</evidence>
<feature type="domain" description="Protein kinase" evidence="6">
    <location>
        <begin position="1"/>
        <end position="294"/>
    </location>
</feature>
<organism evidence="7 8">
    <name type="scientific">Meloidogyne enterolobii</name>
    <name type="common">Root-knot nematode worm</name>
    <name type="synonym">Meloidogyne mayaguensis</name>
    <dbReference type="NCBI Taxonomy" id="390850"/>
    <lineage>
        <taxon>Eukaryota</taxon>
        <taxon>Metazoa</taxon>
        <taxon>Ecdysozoa</taxon>
        <taxon>Nematoda</taxon>
        <taxon>Chromadorea</taxon>
        <taxon>Rhabditida</taxon>
        <taxon>Tylenchina</taxon>
        <taxon>Tylenchomorpha</taxon>
        <taxon>Tylenchoidea</taxon>
        <taxon>Meloidogynidae</taxon>
        <taxon>Meloidogyninae</taxon>
        <taxon>Meloidogyne</taxon>
    </lineage>
</organism>
<dbReference type="PANTHER" id="PTHR24058">
    <property type="entry name" value="DUAL SPECIFICITY PROTEIN KINASE"/>
    <property type="match status" value="1"/>
</dbReference>
<dbReference type="AlphaFoldDB" id="A0A6V7X782"/>
<protein>
    <recommendedName>
        <fullName evidence="6">Protein kinase domain-containing protein</fullName>
    </recommendedName>
</protein>
<dbReference type="GO" id="GO:0005524">
    <property type="term" value="F:ATP binding"/>
    <property type="evidence" value="ECO:0007669"/>
    <property type="project" value="UniProtKB-KW"/>
</dbReference>
<dbReference type="EMBL" id="CAJEWN010001175">
    <property type="protein sequence ID" value="CAD2195055.1"/>
    <property type="molecule type" value="Genomic_DNA"/>
</dbReference>
<dbReference type="SUPFAM" id="SSF56112">
    <property type="entry name" value="Protein kinase-like (PK-like)"/>
    <property type="match status" value="1"/>
</dbReference>
<dbReference type="GO" id="GO:0004674">
    <property type="term" value="F:protein serine/threonine kinase activity"/>
    <property type="evidence" value="ECO:0007669"/>
    <property type="project" value="UniProtKB-KW"/>
</dbReference>
<dbReference type="InterPro" id="IPR050494">
    <property type="entry name" value="Ser_Thr_dual-spec_kinase"/>
</dbReference>
<proteinExistence type="predicted"/>